<dbReference type="OrthoDB" id="6417630at2759"/>
<dbReference type="Pfam" id="PF00027">
    <property type="entry name" value="cNMP_binding"/>
    <property type="match status" value="2"/>
</dbReference>
<dbReference type="GO" id="GO:0005524">
    <property type="term" value="F:ATP binding"/>
    <property type="evidence" value="ECO:0007669"/>
    <property type="project" value="UniProtKB-KW"/>
</dbReference>
<dbReference type="PROSITE" id="PS50042">
    <property type="entry name" value="CNMP_BINDING_3"/>
    <property type="match status" value="2"/>
</dbReference>
<evidence type="ECO:0000259" key="8">
    <source>
        <dbReference type="PROSITE" id="PS50042"/>
    </source>
</evidence>
<feature type="region of interest" description="Disordered" evidence="7">
    <location>
        <begin position="109"/>
        <end position="132"/>
    </location>
</feature>
<evidence type="ECO:0000256" key="2">
    <source>
        <dbReference type="ARBA" id="ARBA00022679"/>
    </source>
</evidence>
<dbReference type="FunFam" id="2.60.120.10:FF:000064">
    <property type="entry name" value="cGMP-dependent protein kinase, isozyme"/>
    <property type="match status" value="1"/>
</dbReference>
<dbReference type="InterPro" id="IPR018490">
    <property type="entry name" value="cNMP-bd_dom_sf"/>
</dbReference>
<feature type="compositionally biased region" description="Low complexity" evidence="7">
    <location>
        <begin position="1"/>
        <end position="13"/>
    </location>
</feature>
<dbReference type="Proteomes" id="UP000886998">
    <property type="component" value="Unassembled WGS sequence"/>
</dbReference>
<dbReference type="Gene3D" id="2.60.120.10">
    <property type="entry name" value="Jelly Rolls"/>
    <property type="match status" value="2"/>
</dbReference>
<sequence>MGSGSSSGFCHSSNKPESDADSFEMDLRVRELEERSSNLESLLREAEGQVAQMKKEVAARDKKIDSLIREVHKLKSVLEITSNNASHSNLVPNAVVAGDINGSIIPTSLAPPTAKKQGVSGESATHPSAKGAHDYKLEKHEKDFRWKQLIKDAILGNDFLQHLVTSSQVKEIVDCMYSKKVPAGSLVIREGEPGRHLYVSAEGELEVRKEEAVLGTMGPGKAFGELAILYNCTRTATVKAVTDALLWVLDRRAFQTIMMVTGIQRQEENINFLKSVPLLKNLNKELLSKMADVLEVEFYPAAEYIIRQGETGDTFFIISNGQVRVTQKVVTDDGLYAEEEIRCLGRGEYFGEQALLREERRTANVIAMDPGVECLTLNRESFNQLIGDLQELQTKDYGDEDRMRRISNLSSPSLSLDEEFKHIMLDDLDVLATLGVGGFGRVQLLTVSIRLKEKIKIR</sequence>
<feature type="domain" description="Cyclic nucleotide-binding" evidence="8">
    <location>
        <begin position="278"/>
        <end position="403"/>
    </location>
</feature>
<organism evidence="9 10">
    <name type="scientific">Trichonephila inaurata madagascariensis</name>
    <dbReference type="NCBI Taxonomy" id="2747483"/>
    <lineage>
        <taxon>Eukaryota</taxon>
        <taxon>Metazoa</taxon>
        <taxon>Ecdysozoa</taxon>
        <taxon>Arthropoda</taxon>
        <taxon>Chelicerata</taxon>
        <taxon>Arachnida</taxon>
        <taxon>Araneae</taxon>
        <taxon>Araneomorphae</taxon>
        <taxon>Entelegynae</taxon>
        <taxon>Araneoidea</taxon>
        <taxon>Nephilidae</taxon>
        <taxon>Trichonephila</taxon>
        <taxon>Trichonephila inaurata</taxon>
    </lineage>
</organism>
<dbReference type="SUPFAM" id="SSF51206">
    <property type="entry name" value="cAMP-binding domain-like"/>
    <property type="match status" value="2"/>
</dbReference>
<keyword evidence="3" id="KW-0547">Nucleotide-binding</keyword>
<dbReference type="GO" id="GO:0005737">
    <property type="term" value="C:cytoplasm"/>
    <property type="evidence" value="ECO:0007669"/>
    <property type="project" value="UniProtKB-ARBA"/>
</dbReference>
<dbReference type="FunFam" id="2.60.120.10:FF:000072">
    <property type="entry name" value="cGMP-dependent protein kinase"/>
    <property type="match status" value="1"/>
</dbReference>
<evidence type="ECO:0000256" key="7">
    <source>
        <dbReference type="SAM" id="MobiDB-lite"/>
    </source>
</evidence>
<evidence type="ECO:0000313" key="9">
    <source>
        <dbReference type="EMBL" id="GFY52221.1"/>
    </source>
</evidence>
<name>A0A8X6XFR1_9ARAC</name>
<dbReference type="PANTHER" id="PTHR24353:SF147">
    <property type="entry name" value="CGMP-DEPENDENT SERINE_THREONIN PROTEIN KINASE-RELATED"/>
    <property type="match status" value="1"/>
</dbReference>
<keyword evidence="10" id="KW-1185">Reference proteome</keyword>
<dbReference type="PROSITE" id="PS00889">
    <property type="entry name" value="CNMP_BINDING_2"/>
    <property type="match status" value="2"/>
</dbReference>
<keyword evidence="2" id="KW-0808">Transferase</keyword>
<dbReference type="GO" id="GO:0004692">
    <property type="term" value="F:cGMP-dependent protein kinase activity"/>
    <property type="evidence" value="ECO:0007669"/>
    <property type="project" value="InterPro"/>
</dbReference>
<dbReference type="InterPro" id="IPR000595">
    <property type="entry name" value="cNMP-bd_dom"/>
</dbReference>
<dbReference type="PANTHER" id="PTHR24353">
    <property type="entry name" value="CYCLIC NUCLEOTIDE-DEPENDENT PROTEIN KINASE"/>
    <property type="match status" value="1"/>
</dbReference>
<keyword evidence="5" id="KW-0067">ATP-binding</keyword>
<protein>
    <submittedName>
        <fullName evidence="9">cGMP-dependent protein kinase, isozyme 1</fullName>
    </submittedName>
</protein>
<dbReference type="AlphaFoldDB" id="A0A8X6XFR1"/>
<comment type="caution">
    <text evidence="9">The sequence shown here is derived from an EMBL/GenBank/DDBJ whole genome shotgun (WGS) entry which is preliminary data.</text>
</comment>
<dbReference type="PRINTS" id="PR00104">
    <property type="entry name" value="CGMPKINASE"/>
</dbReference>
<evidence type="ECO:0000313" key="10">
    <source>
        <dbReference type="Proteomes" id="UP000886998"/>
    </source>
</evidence>
<accession>A0A8X6XFR1</accession>
<keyword evidence="1" id="KW-0723">Serine/threonine-protein kinase</keyword>
<dbReference type="CDD" id="cd00038">
    <property type="entry name" value="CAP_ED"/>
    <property type="match status" value="2"/>
</dbReference>
<proteinExistence type="predicted"/>
<evidence type="ECO:0000256" key="6">
    <source>
        <dbReference type="SAM" id="Coils"/>
    </source>
</evidence>
<feature type="coiled-coil region" evidence="6">
    <location>
        <begin position="29"/>
        <end position="70"/>
    </location>
</feature>
<feature type="region of interest" description="Disordered" evidence="7">
    <location>
        <begin position="1"/>
        <end position="24"/>
    </location>
</feature>
<evidence type="ECO:0000256" key="3">
    <source>
        <dbReference type="ARBA" id="ARBA00022741"/>
    </source>
</evidence>
<dbReference type="PROSITE" id="PS00888">
    <property type="entry name" value="CNMP_BINDING_1"/>
    <property type="match status" value="1"/>
</dbReference>
<dbReference type="InterPro" id="IPR002374">
    <property type="entry name" value="cGMP_dep_kinase"/>
</dbReference>
<dbReference type="EMBL" id="BMAV01008558">
    <property type="protein sequence ID" value="GFY52221.1"/>
    <property type="molecule type" value="Genomic_DNA"/>
</dbReference>
<keyword evidence="4 9" id="KW-0418">Kinase</keyword>
<dbReference type="InterPro" id="IPR018488">
    <property type="entry name" value="cNMP-bd_CS"/>
</dbReference>
<dbReference type="SMART" id="SM00100">
    <property type="entry name" value="cNMP"/>
    <property type="match status" value="2"/>
</dbReference>
<evidence type="ECO:0000256" key="1">
    <source>
        <dbReference type="ARBA" id="ARBA00022527"/>
    </source>
</evidence>
<gene>
    <name evidence="9" type="primary">Pkg21D</name>
    <name evidence="9" type="ORF">TNIN_175921</name>
</gene>
<keyword evidence="6" id="KW-0175">Coiled coil</keyword>
<evidence type="ECO:0000256" key="5">
    <source>
        <dbReference type="ARBA" id="ARBA00022840"/>
    </source>
</evidence>
<reference evidence="9" key="1">
    <citation type="submission" date="2020-08" db="EMBL/GenBank/DDBJ databases">
        <title>Multicomponent nature underlies the extraordinary mechanical properties of spider dragline silk.</title>
        <authorList>
            <person name="Kono N."/>
            <person name="Nakamura H."/>
            <person name="Mori M."/>
            <person name="Yoshida Y."/>
            <person name="Ohtoshi R."/>
            <person name="Malay A.D."/>
            <person name="Moran D.A.P."/>
            <person name="Tomita M."/>
            <person name="Numata K."/>
            <person name="Arakawa K."/>
        </authorList>
    </citation>
    <scope>NUCLEOTIDE SEQUENCE</scope>
</reference>
<dbReference type="InterPro" id="IPR014710">
    <property type="entry name" value="RmlC-like_jellyroll"/>
</dbReference>
<feature type="domain" description="Cyclic nucleotide-binding" evidence="8">
    <location>
        <begin position="160"/>
        <end position="275"/>
    </location>
</feature>
<evidence type="ECO:0000256" key="4">
    <source>
        <dbReference type="ARBA" id="ARBA00022777"/>
    </source>
</evidence>